<gene>
    <name evidence="1" type="ORF">BECKSD772F_GA0070984_12223</name>
</gene>
<dbReference type="EMBL" id="CAADFR010000222">
    <property type="protein sequence ID" value="VFK45355.1"/>
    <property type="molecule type" value="Genomic_DNA"/>
</dbReference>
<organism evidence="1">
    <name type="scientific">Candidatus Kentrum sp. SD</name>
    <dbReference type="NCBI Taxonomy" id="2126332"/>
    <lineage>
        <taxon>Bacteria</taxon>
        <taxon>Pseudomonadati</taxon>
        <taxon>Pseudomonadota</taxon>
        <taxon>Gammaproteobacteria</taxon>
        <taxon>Candidatus Kentrum</taxon>
    </lineage>
</organism>
<accession>A0A450YV15</accession>
<sequence length="80" mass="9262">MLIKSDPRIDLDVRISVGDLNWSARYDENVSSKAIIYLKIYLNGKEQEITRELEIKSFILLESDFIHVIKKAVVSILPKE</sequence>
<protein>
    <submittedName>
        <fullName evidence="1">Uncharacterized protein</fullName>
    </submittedName>
</protein>
<proteinExistence type="predicted"/>
<evidence type="ECO:0000313" key="1">
    <source>
        <dbReference type="EMBL" id="VFK45355.1"/>
    </source>
</evidence>
<reference evidence="1" key="1">
    <citation type="submission" date="2019-02" db="EMBL/GenBank/DDBJ databases">
        <authorList>
            <person name="Gruber-Vodicka R. H."/>
            <person name="Seah K. B. B."/>
        </authorList>
    </citation>
    <scope>NUCLEOTIDE SEQUENCE</scope>
    <source>
        <strain evidence="1">BECK_S1321</strain>
    </source>
</reference>
<name>A0A450YV15_9GAMM</name>
<dbReference type="AlphaFoldDB" id="A0A450YV15"/>